<gene>
    <name evidence="2" type="ORF">C1SCF055_LOCUS13991</name>
</gene>
<dbReference type="Proteomes" id="UP001152797">
    <property type="component" value="Unassembled WGS sequence"/>
</dbReference>
<dbReference type="EMBL" id="CAMXCT010001101">
    <property type="protein sequence ID" value="CAI3986650.1"/>
    <property type="molecule type" value="Genomic_DNA"/>
</dbReference>
<feature type="compositionally biased region" description="Polar residues" evidence="1">
    <location>
        <begin position="343"/>
        <end position="355"/>
    </location>
</feature>
<comment type="caution">
    <text evidence="2">The sequence shown here is derived from an EMBL/GenBank/DDBJ whole genome shotgun (WGS) entry which is preliminary data.</text>
</comment>
<feature type="compositionally biased region" description="Basic and acidic residues" evidence="1">
    <location>
        <begin position="155"/>
        <end position="166"/>
    </location>
</feature>
<proteinExistence type="predicted"/>
<sequence length="528" mass="57753">MNDFPGRAMELVTSNRLPPGATLVKLDSEVTTPSVKEISRNFLWLRSVCEENPCKVPSAFYLTDAFLKLDTYLKGFLLVPTTDSSKGDLAGQEAKRIKRLVGALRHLYRNSPNDSPDAYVAELKNLLRMSPTRGRKQVDDEESEHESEYATSDGESDHEKPPMTKEEKLKNYWQQFAVQRDFHNPMSSTKHDDQEHSSALPSEVPDDSSSSTNGDAENKDVDMSDGGGESEDLSPSSSPLPKGSGRTISEHVMRVEDGVHIPDSSTDVAASSESGTTLVLGEPRIPKGKPPQEPRNPKAEPYEGSSDSSDDSSISYGDLVPEDAFADAMGDASVEAQKHAANSGPSSSSCKTTMVTPKCERPNFWGFPLVETPPKELAPTGHNGQRKGKANKGKGKAKKDKVNKKASFRRTNPKRMMKSKEKLPEGLDLVSMAPMSPYVNHSTYGDYDLKPLPLEAWPNMNRSNRGKHSYTLADGQGAVVEVLLSKKCFYIKKVKPGFPGPDGQLSWNKLGGATQAWNAAKERSGYSS</sequence>
<reference evidence="3 4" key="2">
    <citation type="submission" date="2024-05" db="EMBL/GenBank/DDBJ databases">
        <authorList>
            <person name="Chen Y."/>
            <person name="Shah S."/>
            <person name="Dougan E. K."/>
            <person name="Thang M."/>
            <person name="Chan C."/>
        </authorList>
    </citation>
    <scope>NUCLEOTIDE SEQUENCE [LARGE SCALE GENOMIC DNA]</scope>
</reference>
<reference evidence="2" key="1">
    <citation type="submission" date="2022-10" db="EMBL/GenBank/DDBJ databases">
        <authorList>
            <person name="Chen Y."/>
            <person name="Dougan E. K."/>
            <person name="Chan C."/>
            <person name="Rhodes N."/>
            <person name="Thang M."/>
        </authorList>
    </citation>
    <scope>NUCLEOTIDE SEQUENCE</scope>
</reference>
<evidence type="ECO:0000313" key="3">
    <source>
        <dbReference type="EMBL" id="CAL4773962.1"/>
    </source>
</evidence>
<feature type="region of interest" description="Disordered" evidence="1">
    <location>
        <begin position="184"/>
        <end position="355"/>
    </location>
</feature>
<protein>
    <submittedName>
        <fullName evidence="2">Uncharacterized protein</fullName>
    </submittedName>
</protein>
<name>A0A9P1C8C4_9DINO</name>
<dbReference type="OrthoDB" id="10646223at2759"/>
<dbReference type="AlphaFoldDB" id="A0A9P1C8C4"/>
<organism evidence="2">
    <name type="scientific">Cladocopium goreaui</name>
    <dbReference type="NCBI Taxonomy" id="2562237"/>
    <lineage>
        <taxon>Eukaryota</taxon>
        <taxon>Sar</taxon>
        <taxon>Alveolata</taxon>
        <taxon>Dinophyceae</taxon>
        <taxon>Suessiales</taxon>
        <taxon>Symbiodiniaceae</taxon>
        <taxon>Cladocopium</taxon>
    </lineage>
</organism>
<feature type="region of interest" description="Disordered" evidence="1">
    <location>
        <begin position="373"/>
        <end position="406"/>
    </location>
</feature>
<dbReference type="EMBL" id="CAMXCT030001101">
    <property type="protein sequence ID" value="CAL4773962.1"/>
    <property type="molecule type" value="Genomic_DNA"/>
</dbReference>
<feature type="compositionally biased region" description="Basic residues" evidence="1">
    <location>
        <begin position="384"/>
        <end position="406"/>
    </location>
</feature>
<feature type="compositionally biased region" description="Basic and acidic residues" evidence="1">
    <location>
        <begin position="248"/>
        <end position="260"/>
    </location>
</feature>
<accession>A0A9P1C8C4</accession>
<evidence type="ECO:0000256" key="1">
    <source>
        <dbReference type="SAM" id="MobiDB-lite"/>
    </source>
</evidence>
<feature type="compositionally biased region" description="Basic and acidic residues" evidence="1">
    <location>
        <begin position="290"/>
        <end position="301"/>
    </location>
</feature>
<feature type="compositionally biased region" description="Low complexity" evidence="1">
    <location>
        <begin position="305"/>
        <end position="315"/>
    </location>
</feature>
<dbReference type="EMBL" id="CAMXCT020001101">
    <property type="protein sequence ID" value="CAL1140025.1"/>
    <property type="molecule type" value="Genomic_DNA"/>
</dbReference>
<feature type="compositionally biased region" description="Polar residues" evidence="1">
    <location>
        <begin position="263"/>
        <end position="277"/>
    </location>
</feature>
<feature type="compositionally biased region" description="Low complexity" evidence="1">
    <location>
        <begin position="233"/>
        <end position="245"/>
    </location>
</feature>
<feature type="region of interest" description="Disordered" evidence="1">
    <location>
        <begin position="131"/>
        <end position="166"/>
    </location>
</feature>
<keyword evidence="4" id="KW-1185">Reference proteome</keyword>
<evidence type="ECO:0000313" key="2">
    <source>
        <dbReference type="EMBL" id="CAI3986650.1"/>
    </source>
</evidence>
<evidence type="ECO:0000313" key="4">
    <source>
        <dbReference type="Proteomes" id="UP001152797"/>
    </source>
</evidence>